<reference evidence="3" key="1">
    <citation type="submission" date="2021-01" db="EMBL/GenBank/DDBJ databases">
        <title>Adiantum capillus-veneris genome.</title>
        <authorList>
            <person name="Fang Y."/>
            <person name="Liao Q."/>
        </authorList>
    </citation>
    <scope>NUCLEOTIDE SEQUENCE</scope>
    <source>
        <strain evidence="3">H3</strain>
        <tissue evidence="3">Leaf</tissue>
    </source>
</reference>
<feature type="region of interest" description="Disordered" evidence="1">
    <location>
        <begin position="221"/>
        <end position="242"/>
    </location>
</feature>
<sequence length="452" mass="50223">MFGNCAGLHTPEECSPLAPILLKTMVHRADRRHPGTQRSGFSSDETHKNKEASNGEDPNDDSCECAGLIFMCDESTKLDCFKYRVFGLSKRKRNLIDIITKGMSLFLFDVKLKVLHGIYAASSEGIFNSEPDAFGGNFPWQVKFHIEKACIPLPEDVFKPAIKDNYFTPRKFKTELTSDQVQKLVKLFSPLPLQSPTLNEPGCHITATEGIETMHTQAHDRHTEGVVPPKTTSSNADGFPRRDPPPQIYYEPTSPLLDGVLCEHCIPDHRTPQTVVKYVPQCIMQGCASHFVSIATRGNRQLYHEAADPIESMVTQACIYGLHALGAHHGHIHYGQPLNPYNEVRAKRCMHASTFAPGVEEDKACVSVNMVPSHTKSCECEQIRLPPNSSHETFWDAHLLEEPSVDNFVACPYAPLPPKAPLQAGVSYGHACQVIGHKRSPQEMYICAHSEA</sequence>
<protein>
    <recommendedName>
        <fullName evidence="2">DCD domain-containing protein</fullName>
    </recommendedName>
</protein>
<evidence type="ECO:0000313" key="3">
    <source>
        <dbReference type="EMBL" id="KAI5071096.1"/>
    </source>
</evidence>
<dbReference type="Pfam" id="PF10539">
    <property type="entry name" value="Dev_Cell_Death"/>
    <property type="match status" value="1"/>
</dbReference>
<evidence type="ECO:0000256" key="1">
    <source>
        <dbReference type="SAM" id="MobiDB-lite"/>
    </source>
</evidence>
<evidence type="ECO:0000259" key="2">
    <source>
        <dbReference type="PROSITE" id="PS51222"/>
    </source>
</evidence>
<dbReference type="PROSITE" id="PS51222">
    <property type="entry name" value="DCD"/>
    <property type="match status" value="1"/>
</dbReference>
<feature type="region of interest" description="Disordered" evidence="1">
    <location>
        <begin position="32"/>
        <end position="60"/>
    </location>
</feature>
<comment type="caution">
    <text evidence="3">The sequence shown here is derived from an EMBL/GenBank/DDBJ whole genome shotgun (WGS) entry which is preliminary data.</text>
</comment>
<dbReference type="SMART" id="SM00767">
    <property type="entry name" value="DCD"/>
    <property type="match status" value="1"/>
</dbReference>
<evidence type="ECO:0000313" key="4">
    <source>
        <dbReference type="Proteomes" id="UP000886520"/>
    </source>
</evidence>
<name>A0A9D4ZFP4_ADICA</name>
<proteinExistence type="predicted"/>
<keyword evidence="4" id="KW-1185">Reference proteome</keyword>
<dbReference type="PANTHER" id="PTHR46444">
    <property type="entry name" value="DCD (DEVELOPMENT AND CELL DEATH) DOMAIN PROTEIN-RELATED"/>
    <property type="match status" value="1"/>
</dbReference>
<accession>A0A9D4ZFP4</accession>
<feature type="domain" description="DCD" evidence="2">
    <location>
        <begin position="63"/>
        <end position="190"/>
    </location>
</feature>
<dbReference type="Proteomes" id="UP000886520">
    <property type="component" value="Chromosome 13"/>
</dbReference>
<dbReference type="OrthoDB" id="1920894at2759"/>
<dbReference type="EMBL" id="JABFUD020000013">
    <property type="protein sequence ID" value="KAI5071096.1"/>
    <property type="molecule type" value="Genomic_DNA"/>
</dbReference>
<feature type="compositionally biased region" description="Basic and acidic residues" evidence="1">
    <location>
        <begin position="44"/>
        <end position="53"/>
    </location>
</feature>
<dbReference type="InterPro" id="IPR013989">
    <property type="entry name" value="Dev_and_cell_death_domain"/>
</dbReference>
<dbReference type="PANTHER" id="PTHR46444:SF19">
    <property type="entry name" value="OS02G0745600 PROTEIN"/>
    <property type="match status" value="1"/>
</dbReference>
<organism evidence="3 4">
    <name type="scientific">Adiantum capillus-veneris</name>
    <name type="common">Maidenhair fern</name>
    <dbReference type="NCBI Taxonomy" id="13818"/>
    <lineage>
        <taxon>Eukaryota</taxon>
        <taxon>Viridiplantae</taxon>
        <taxon>Streptophyta</taxon>
        <taxon>Embryophyta</taxon>
        <taxon>Tracheophyta</taxon>
        <taxon>Polypodiopsida</taxon>
        <taxon>Polypodiidae</taxon>
        <taxon>Polypodiales</taxon>
        <taxon>Pteridineae</taxon>
        <taxon>Pteridaceae</taxon>
        <taxon>Vittarioideae</taxon>
        <taxon>Adiantum</taxon>
    </lineage>
</organism>
<gene>
    <name evidence="3" type="ORF">GOP47_0013347</name>
</gene>
<dbReference type="AlphaFoldDB" id="A0A9D4ZFP4"/>